<proteinExistence type="predicted"/>
<feature type="transmembrane region" description="Helical" evidence="1">
    <location>
        <begin position="383"/>
        <end position="400"/>
    </location>
</feature>
<dbReference type="NCBIfam" id="TIGR02675">
    <property type="entry name" value="tape_meas_nterm"/>
    <property type="match status" value="1"/>
</dbReference>
<evidence type="ECO:0000313" key="3">
    <source>
        <dbReference type="EMBL" id="EFM24772.1"/>
    </source>
</evidence>
<keyword evidence="1" id="KW-0472">Membrane</keyword>
<dbReference type="RefSeq" id="WP_008902413.1">
    <property type="nucleotide sequence ID" value="NZ_GL397071.1"/>
</dbReference>
<dbReference type="EMBL" id="AEEH01000048">
    <property type="protein sequence ID" value="EFM24772.1"/>
    <property type="molecule type" value="Genomic_DNA"/>
</dbReference>
<dbReference type="eggNOG" id="COG5281">
    <property type="taxonomic scope" value="Bacteria"/>
</dbReference>
<sequence length="683" mass="75149">MGVLESTIILKNQMSGVLNSIVDSMNMVISAAYDVETAGKKAFNPATLNGAKSKLAEVQATINKNAEEQEKFNRKLQEGSSAANKMAGMIKKALVTYASFRSVKAFVGLSDEMTQIKARLDAINDGHQTTLELQEMIYKSAQRARGEYKMTMDIVSKLGAQAKDAFASNEETIAFAENLNKLFTISGTSAQGVESVMYNLTQAMASGVLRGQDLNAVMANTPQLLRIVSEYMGEPIGKIRKLAEEGKLSADVIKNALLGASKEINEEFENMPMTFGQIAVSMKNRFLKNIEPALNRLNDFANSKAFQEFSDRALFYLGEVTKGIFTATEIAVKGMNFISDNLWLIEPAAVAAAAGFTAYTVATTAAKLATMELNLAMLKSPMFLIPAIITLIVAAYLKWANSVGGVGVAHLIVVNAIKNYMASLIINTRNDISDMIYQWQMYKVGIARMKNGVLDHLDNMRIKGLTILENMVNGAIGLINKLIDLVNKIPGVGIETIDQVSMVAGAKAEAARKKAERDQNLEMVVDQVERDKALRDSETKKIAFKYESEKFQREREIAKKQAEKLNAEKTEDKIPKFDIPKYAELPGIASDIGDLKKSAAGTKENTEKLKDGLEVKNEDISYLKDLMERRAIQNFSFDKLEVIANNNFGDVHETADLDGWMEGLTDKLTEAVEMTMGGIPQYE</sequence>
<feature type="domain" description="Tape measure protein N-terminal" evidence="2">
    <location>
        <begin position="105"/>
        <end position="290"/>
    </location>
</feature>
<evidence type="ECO:0000256" key="1">
    <source>
        <dbReference type="SAM" id="Phobius"/>
    </source>
</evidence>
<dbReference type="HOGENOM" id="CLU_014820_0_0_9"/>
<organism evidence="3 4">
    <name type="scientific">Peptoniphilus duerdenii ATCC BAA-1640</name>
    <dbReference type="NCBI Taxonomy" id="862517"/>
    <lineage>
        <taxon>Bacteria</taxon>
        <taxon>Bacillati</taxon>
        <taxon>Bacillota</taxon>
        <taxon>Tissierellia</taxon>
        <taxon>Tissierellales</taxon>
        <taxon>Peptoniphilaceae</taxon>
        <taxon>Peptoniphilus</taxon>
    </lineage>
</organism>
<evidence type="ECO:0000259" key="2">
    <source>
        <dbReference type="Pfam" id="PF20155"/>
    </source>
</evidence>
<protein>
    <submittedName>
        <fullName evidence="3">Putative tail length tape measure protein</fullName>
    </submittedName>
</protein>
<dbReference type="STRING" id="862517.HMPREF9225_1638"/>
<dbReference type="OrthoDB" id="1677957at2"/>
<dbReference type="AlphaFoldDB" id="E0NN99"/>
<comment type="caution">
    <text evidence="3">The sequence shown here is derived from an EMBL/GenBank/DDBJ whole genome shotgun (WGS) entry which is preliminary data.</text>
</comment>
<keyword evidence="4" id="KW-1185">Reference proteome</keyword>
<dbReference type="Pfam" id="PF20155">
    <property type="entry name" value="TMP_3"/>
    <property type="match status" value="1"/>
</dbReference>
<name>E0NN99_9FIRM</name>
<dbReference type="InterPro" id="IPR013491">
    <property type="entry name" value="Tape_meas_N"/>
</dbReference>
<reference evidence="3 4" key="1">
    <citation type="submission" date="2010-07" db="EMBL/GenBank/DDBJ databases">
        <authorList>
            <person name="Muzny D."/>
            <person name="Qin X."/>
            <person name="Deng J."/>
            <person name="Jiang H."/>
            <person name="Liu Y."/>
            <person name="Qu J."/>
            <person name="Song X.-Z."/>
            <person name="Zhang L."/>
            <person name="Thornton R."/>
            <person name="Coyle M."/>
            <person name="Francisco L."/>
            <person name="Jackson L."/>
            <person name="Javaid M."/>
            <person name="Korchina V."/>
            <person name="Kovar C."/>
            <person name="Mata R."/>
            <person name="Mathew T."/>
            <person name="Ngo R."/>
            <person name="Nguyen L."/>
            <person name="Nguyen N."/>
            <person name="Okwuonu G."/>
            <person name="Ongeri F."/>
            <person name="Pham C."/>
            <person name="Simmons D."/>
            <person name="Wilczek-Boney K."/>
            <person name="Hale W."/>
            <person name="Jakkamsetti A."/>
            <person name="Pham P."/>
            <person name="Ruth R."/>
            <person name="San Lucas F."/>
            <person name="Warren J."/>
            <person name="Zhang J."/>
            <person name="Zhao Z."/>
            <person name="Zhou C."/>
            <person name="Zhu D."/>
            <person name="Lee S."/>
            <person name="Bess C."/>
            <person name="Blankenburg K."/>
            <person name="Forbes L."/>
            <person name="Fu Q."/>
            <person name="Gubbala S."/>
            <person name="Hirani K."/>
            <person name="Jayaseelan J.C."/>
            <person name="Lara F."/>
            <person name="Munidasa M."/>
            <person name="Palculict T."/>
            <person name="Patil S."/>
            <person name="Pu L.-L."/>
            <person name="Saada N."/>
            <person name="Tang L."/>
            <person name="Weissenberger G."/>
            <person name="Zhu Y."/>
            <person name="Hemphill L."/>
            <person name="Shang Y."/>
            <person name="Youmans B."/>
            <person name="Ayvaz T."/>
            <person name="Ross M."/>
            <person name="Santibanez J."/>
            <person name="Aqrawi P."/>
            <person name="Gross S."/>
            <person name="Joshi V."/>
            <person name="Fowler G."/>
            <person name="Nazareth L."/>
            <person name="Reid J."/>
            <person name="Worley K."/>
            <person name="Petrosino J."/>
            <person name="Highlander S."/>
            <person name="Gibbs R."/>
        </authorList>
    </citation>
    <scope>NUCLEOTIDE SEQUENCE [LARGE SCALE GENOMIC DNA]</scope>
    <source>
        <strain evidence="3 4">ATCC BAA-1640</strain>
    </source>
</reference>
<keyword evidence="1" id="KW-1133">Transmembrane helix</keyword>
<evidence type="ECO:0000313" key="4">
    <source>
        <dbReference type="Proteomes" id="UP000003280"/>
    </source>
</evidence>
<keyword evidence="1" id="KW-0812">Transmembrane</keyword>
<feature type="transmembrane region" description="Helical" evidence="1">
    <location>
        <begin position="342"/>
        <end position="362"/>
    </location>
</feature>
<dbReference type="Proteomes" id="UP000003280">
    <property type="component" value="Unassembled WGS sequence"/>
</dbReference>
<accession>E0NN99</accession>
<gene>
    <name evidence="3" type="ORF">HMPREF9225_1638</name>
</gene>